<dbReference type="InterPro" id="IPR009003">
    <property type="entry name" value="Peptidase_S1_PA"/>
</dbReference>
<dbReference type="InterPro" id="IPR001940">
    <property type="entry name" value="Peptidase_S1C"/>
</dbReference>
<dbReference type="PANTHER" id="PTHR43019:SF23">
    <property type="entry name" value="PROTEASE DO-LIKE 5, CHLOROPLASTIC"/>
    <property type="match status" value="1"/>
</dbReference>
<dbReference type="PATRIC" id="fig|1331060.3.peg.1480"/>
<dbReference type="EMBL" id="ATDP01000076">
    <property type="protein sequence ID" value="EQB16378.1"/>
    <property type="molecule type" value="Genomic_DNA"/>
</dbReference>
<dbReference type="GO" id="GO:0006508">
    <property type="term" value="P:proteolysis"/>
    <property type="evidence" value="ECO:0007669"/>
    <property type="project" value="InterPro"/>
</dbReference>
<comment type="caution">
    <text evidence="2">The sequence shown here is derived from an EMBL/GenBank/DDBJ whole genome shotgun (WGS) entry which is preliminary data.</text>
</comment>
<dbReference type="eggNOG" id="COG0265">
    <property type="taxonomic scope" value="Bacteria"/>
</dbReference>
<reference evidence="2 3" key="1">
    <citation type="journal article" date="2013" name="Genome Announc.">
        <title>Draft Genome Sequence of Sphingobium lactosutens Strain DS20T, Isolated from a Hexachlorocyclohexane Dumpsite.</title>
        <authorList>
            <person name="Kumar R."/>
            <person name="Dwivedi V."/>
            <person name="Negi V."/>
            <person name="Khurana J.P."/>
            <person name="Lal R."/>
        </authorList>
    </citation>
    <scope>NUCLEOTIDE SEQUENCE [LARGE SCALE GENOMIC DNA]</scope>
    <source>
        <strain evidence="2 3">DS20</strain>
    </source>
</reference>
<proteinExistence type="predicted"/>
<organism evidence="2 3">
    <name type="scientific">Sphingobium lactosutens DS20</name>
    <dbReference type="NCBI Taxonomy" id="1331060"/>
    <lineage>
        <taxon>Bacteria</taxon>
        <taxon>Pseudomonadati</taxon>
        <taxon>Pseudomonadota</taxon>
        <taxon>Alphaproteobacteria</taxon>
        <taxon>Sphingomonadales</taxon>
        <taxon>Sphingomonadaceae</taxon>
        <taxon>Sphingobium</taxon>
    </lineage>
</organism>
<dbReference type="AlphaFoldDB" id="T0HW61"/>
<dbReference type="GO" id="GO:0004252">
    <property type="term" value="F:serine-type endopeptidase activity"/>
    <property type="evidence" value="ECO:0007669"/>
    <property type="project" value="InterPro"/>
</dbReference>
<dbReference type="PANTHER" id="PTHR43019">
    <property type="entry name" value="SERINE ENDOPROTEASE DEGS"/>
    <property type="match status" value="1"/>
</dbReference>
<dbReference type="PRINTS" id="PR00834">
    <property type="entry name" value="PROTEASES2C"/>
</dbReference>
<feature type="transmembrane region" description="Helical" evidence="1">
    <location>
        <begin position="368"/>
        <end position="388"/>
    </location>
</feature>
<keyword evidence="1" id="KW-0472">Membrane</keyword>
<dbReference type="Proteomes" id="UP000015531">
    <property type="component" value="Unassembled WGS sequence"/>
</dbReference>
<dbReference type="Gene3D" id="2.40.10.10">
    <property type="entry name" value="Trypsin-like serine proteases"/>
    <property type="match status" value="2"/>
</dbReference>
<name>T0HW61_9SPHN</name>
<feature type="transmembrane region" description="Helical" evidence="1">
    <location>
        <begin position="338"/>
        <end position="361"/>
    </location>
</feature>
<dbReference type="InterPro" id="IPR043504">
    <property type="entry name" value="Peptidase_S1_PA_chymotrypsin"/>
</dbReference>
<evidence type="ECO:0000313" key="2">
    <source>
        <dbReference type="EMBL" id="EQB16378.1"/>
    </source>
</evidence>
<accession>T0HW61</accession>
<gene>
    <name evidence="2" type="ORF">RLDS_07810</name>
</gene>
<dbReference type="SUPFAM" id="SSF50494">
    <property type="entry name" value="Trypsin-like serine proteases"/>
    <property type="match status" value="1"/>
</dbReference>
<protein>
    <submittedName>
        <fullName evidence="2">Peptidase S1</fullName>
    </submittedName>
</protein>
<keyword evidence="1" id="KW-0812">Transmembrane</keyword>
<evidence type="ECO:0000256" key="1">
    <source>
        <dbReference type="SAM" id="Phobius"/>
    </source>
</evidence>
<dbReference type="Pfam" id="PF13365">
    <property type="entry name" value="Trypsin_2"/>
    <property type="match status" value="1"/>
</dbReference>
<sequence>MDIGDKDDARALLPAPCGQSISPFPDCAAPGIAYECATMVALLRRFAPFLGLILALLAPMPLHAEQQDIAAAARGVVRVALVATDGSDAYFVGHGSGFAVAPDKVLTNAHVVELAREERNLVIGVIPSEGSKTYGGRIIAYSPGNDLALIQLEEGSLPVSTFYAGAVADGQHVTAIGYPGTVDRAQGLGLKQMVEPLATVKTSGNISSGRASQSFDTILHTAPLAAGNSGGPLVDDCGRVLGVNSFGSISDGNDAEFGFAVSWREIASFLRQAGVASLHTVVPCRSMAEADAAEASLTQREAQASEQKDRAASQARDAALARARDDAERDIITARENAMAGAAVLLAIAVLGLGAGGLFYTQGKERQATWLLAGGGVALLSALGLFVFKPSFDSIDERVKLPQDKGVTANSAFAWAGDNICKVDLPRSRLTVSQPNDIPFNWAEGGCVNGETQYGADGTAWQRTTVPAEGNYVSSSRFDPSTGTLRVERWLPDLDTMEKLRALVKDKPIKGCGSDPELLRQIATLRSDAAALLPAQPNERIVYHCQKGRLAPADDAR</sequence>
<keyword evidence="3" id="KW-1185">Reference proteome</keyword>
<keyword evidence="1" id="KW-1133">Transmembrane helix</keyword>
<evidence type="ECO:0000313" key="3">
    <source>
        <dbReference type="Proteomes" id="UP000015531"/>
    </source>
</evidence>